<name>A0AA40VTY6_9NOST</name>
<accession>A0AA40VTY6</accession>
<dbReference type="AlphaFoldDB" id="A0AA40VTY6"/>
<keyword evidence="2" id="KW-1185">Reference proteome</keyword>
<protein>
    <submittedName>
        <fullName evidence="1">Uncharacterized protein</fullName>
    </submittedName>
</protein>
<sequence length="78" mass="8719">MTNNSNAKLTNAFDDSGFDLEAQNEVEHTNRVLKRNLPSNNALGGFQVEIFTADVNSVNIKIDRFFQITEAIAHHKVS</sequence>
<gene>
    <name evidence="1" type="ORF">FNW02_28470</name>
</gene>
<dbReference type="Proteomes" id="UP001165986">
    <property type="component" value="Unassembled WGS sequence"/>
</dbReference>
<proteinExistence type="predicted"/>
<dbReference type="RefSeq" id="WP_191760842.1">
    <property type="nucleotide sequence ID" value="NZ_VJXY01000044.1"/>
</dbReference>
<reference evidence="1" key="1">
    <citation type="submission" date="2019-07" db="EMBL/GenBank/DDBJ databases">
        <title>Toxilogical consequences of a new and cryptic species of cyanobacteria (Komarekiella delphini-convector) recovered from the epidermis of a bottlenose dolphin and 1500 ft. in the air.</title>
        <authorList>
            <person name="Brown A.O."/>
            <person name="Dvorak P."/>
            <person name="Villanueva C.D."/>
            <person name="Foss A.J."/>
            <person name="Garvey A.D."/>
            <person name="Gibson Q.A."/>
            <person name="Johansen J.R."/>
            <person name="Casamatta D.A."/>
        </authorList>
    </citation>
    <scope>NUCLEOTIDE SEQUENCE</scope>
    <source>
        <strain evidence="1">SJRDD-AB1</strain>
    </source>
</reference>
<organism evidence="1 2">
    <name type="scientific">Komarekiella delphini-convector SJRDD-AB1</name>
    <dbReference type="NCBI Taxonomy" id="2593771"/>
    <lineage>
        <taxon>Bacteria</taxon>
        <taxon>Bacillati</taxon>
        <taxon>Cyanobacteriota</taxon>
        <taxon>Cyanophyceae</taxon>
        <taxon>Nostocales</taxon>
        <taxon>Nostocaceae</taxon>
        <taxon>Komarekiella</taxon>
        <taxon>Komarekiella delphini-convector</taxon>
    </lineage>
</organism>
<comment type="caution">
    <text evidence="1">The sequence shown here is derived from an EMBL/GenBank/DDBJ whole genome shotgun (WGS) entry which is preliminary data.</text>
</comment>
<evidence type="ECO:0000313" key="2">
    <source>
        <dbReference type="Proteomes" id="UP001165986"/>
    </source>
</evidence>
<dbReference type="EMBL" id="VJXY01000044">
    <property type="protein sequence ID" value="MBD6619650.1"/>
    <property type="molecule type" value="Genomic_DNA"/>
</dbReference>
<evidence type="ECO:0000313" key="1">
    <source>
        <dbReference type="EMBL" id="MBD6619650.1"/>
    </source>
</evidence>